<evidence type="ECO:0000313" key="1">
    <source>
        <dbReference type="EMBL" id="MQM16975.1"/>
    </source>
</evidence>
<sequence length="318" mass="34715">WYVAISDATVAYAMFFEPPFWHPVSIGDDKAVVALSGQGEEVLQRFLAFWLPGGWSSEVYECGKRSAWLVCLPSLVVRHLLWNASSVGYPMFCMSQARCGVMLVGLHISLALQCGYGAAVGPYVRDCETEWYLYPSWVVGFYGTLGADIAGVVVGLCSVKCAVDWPLATSLVVFRCSFQVLAMGLVCRNLVADLYHQQLSSSYSCVSFAPSGMPELQDVMIPLMCETVKASVQREVILERTVWSRQSVLSAYSLSLLPQLTAPVSLKLLTGSEEWLDDRRTRGVAELLEETPYHGAIPVGARGGLGVNRVIAGGSSMF</sequence>
<dbReference type="EMBL" id="NMUH01007275">
    <property type="protein sequence ID" value="MQM16975.1"/>
    <property type="molecule type" value="Genomic_DNA"/>
</dbReference>
<organism evidence="1 2">
    <name type="scientific">Colocasia esculenta</name>
    <name type="common">Wild taro</name>
    <name type="synonym">Arum esculentum</name>
    <dbReference type="NCBI Taxonomy" id="4460"/>
    <lineage>
        <taxon>Eukaryota</taxon>
        <taxon>Viridiplantae</taxon>
        <taxon>Streptophyta</taxon>
        <taxon>Embryophyta</taxon>
        <taxon>Tracheophyta</taxon>
        <taxon>Spermatophyta</taxon>
        <taxon>Magnoliopsida</taxon>
        <taxon>Liliopsida</taxon>
        <taxon>Araceae</taxon>
        <taxon>Aroideae</taxon>
        <taxon>Colocasieae</taxon>
        <taxon>Colocasia</taxon>
    </lineage>
</organism>
<keyword evidence="2" id="KW-1185">Reference proteome</keyword>
<proteinExistence type="predicted"/>
<evidence type="ECO:0000313" key="2">
    <source>
        <dbReference type="Proteomes" id="UP000652761"/>
    </source>
</evidence>
<protein>
    <submittedName>
        <fullName evidence="1">Uncharacterized protein</fullName>
    </submittedName>
</protein>
<comment type="caution">
    <text evidence="1">The sequence shown here is derived from an EMBL/GenBank/DDBJ whole genome shotgun (WGS) entry which is preliminary data.</text>
</comment>
<dbReference type="Proteomes" id="UP000652761">
    <property type="component" value="Unassembled WGS sequence"/>
</dbReference>
<accession>A0A843XCF2</accession>
<reference evidence="1" key="1">
    <citation type="submission" date="2017-07" db="EMBL/GenBank/DDBJ databases">
        <title>Taro Niue Genome Assembly and Annotation.</title>
        <authorList>
            <person name="Atibalentja N."/>
            <person name="Keating K."/>
            <person name="Fields C.J."/>
        </authorList>
    </citation>
    <scope>NUCLEOTIDE SEQUENCE</scope>
    <source>
        <strain evidence="1">Niue_2</strain>
        <tissue evidence="1">Leaf</tissue>
    </source>
</reference>
<gene>
    <name evidence="1" type="ORF">Taro_049939</name>
</gene>
<name>A0A843XCF2_COLES</name>
<feature type="non-terminal residue" evidence="1">
    <location>
        <position position="1"/>
    </location>
</feature>
<dbReference type="AlphaFoldDB" id="A0A843XCF2"/>